<dbReference type="Gene3D" id="1.25.10.10">
    <property type="entry name" value="Leucine-rich Repeat Variant"/>
    <property type="match status" value="1"/>
</dbReference>
<sequence length="237" mass="26386">WISEKYQHKNMLILYDTVGALAYVVGQELSNPTYVEILMPPLTNRWSKLKDNSVDLIPLLDRGTHVLAQSLSAALASSTTHCYRGLARHHPGVHFGTGPMSKLSLFVLLSTFKPTLFSYPFNLVPSHLPTSLQLTLSCQHRLHPSLSSSSLIVFLIHHRCPHPPLLSSLPSSLTTIILDVFNAKNIVTHQEDQGETVEIRLARCDLHSEEAGREKDSVEGWKIKMCSEKSPGMESSL</sequence>
<dbReference type="EMBL" id="JAYKXP010000169">
    <property type="protein sequence ID" value="KAK7021413.1"/>
    <property type="molecule type" value="Genomic_DNA"/>
</dbReference>
<keyword evidence="2" id="KW-1185">Reference proteome</keyword>
<gene>
    <name evidence="1" type="ORF">VNI00_017364</name>
</gene>
<accession>A0AAW0B668</accession>
<feature type="non-terminal residue" evidence="1">
    <location>
        <position position="1"/>
    </location>
</feature>
<proteinExistence type="predicted"/>
<protein>
    <submittedName>
        <fullName evidence="1">Uncharacterized protein</fullName>
    </submittedName>
</protein>
<comment type="caution">
    <text evidence="1">The sequence shown here is derived from an EMBL/GenBank/DDBJ whole genome shotgun (WGS) entry which is preliminary data.</text>
</comment>
<dbReference type="Proteomes" id="UP001383192">
    <property type="component" value="Unassembled WGS sequence"/>
</dbReference>
<name>A0AAW0B668_9AGAR</name>
<organism evidence="1 2">
    <name type="scientific">Paramarasmius palmivorus</name>
    <dbReference type="NCBI Taxonomy" id="297713"/>
    <lineage>
        <taxon>Eukaryota</taxon>
        <taxon>Fungi</taxon>
        <taxon>Dikarya</taxon>
        <taxon>Basidiomycota</taxon>
        <taxon>Agaricomycotina</taxon>
        <taxon>Agaricomycetes</taxon>
        <taxon>Agaricomycetidae</taxon>
        <taxon>Agaricales</taxon>
        <taxon>Marasmiineae</taxon>
        <taxon>Marasmiaceae</taxon>
        <taxon>Paramarasmius</taxon>
    </lineage>
</organism>
<evidence type="ECO:0000313" key="2">
    <source>
        <dbReference type="Proteomes" id="UP001383192"/>
    </source>
</evidence>
<evidence type="ECO:0000313" key="1">
    <source>
        <dbReference type="EMBL" id="KAK7021413.1"/>
    </source>
</evidence>
<reference evidence="1 2" key="1">
    <citation type="submission" date="2024-01" db="EMBL/GenBank/DDBJ databases">
        <title>A draft genome for a cacao thread blight-causing isolate of Paramarasmius palmivorus.</title>
        <authorList>
            <person name="Baruah I.K."/>
            <person name="Bukari Y."/>
            <person name="Amoako-Attah I."/>
            <person name="Meinhardt L.W."/>
            <person name="Bailey B.A."/>
            <person name="Cohen S.P."/>
        </authorList>
    </citation>
    <scope>NUCLEOTIDE SEQUENCE [LARGE SCALE GENOMIC DNA]</scope>
    <source>
        <strain evidence="1 2">GH-12</strain>
    </source>
</reference>
<dbReference type="InterPro" id="IPR011989">
    <property type="entry name" value="ARM-like"/>
</dbReference>
<dbReference type="AlphaFoldDB" id="A0AAW0B668"/>